<feature type="transmembrane region" description="Helical" evidence="1">
    <location>
        <begin position="138"/>
        <end position="162"/>
    </location>
</feature>
<gene>
    <name evidence="2" type="ORF">A8F95_06590</name>
</gene>
<reference evidence="3" key="1">
    <citation type="submission" date="2016-05" db="EMBL/GenBank/DDBJ databases">
        <authorList>
            <person name="Liu B."/>
            <person name="Wang J."/>
            <person name="Zhu Y."/>
            <person name="Liu G."/>
            <person name="Chen Q."/>
            <person name="Chen Z."/>
            <person name="Lan J."/>
            <person name="Che J."/>
            <person name="Ge C."/>
            <person name="Shi H."/>
            <person name="Pan Z."/>
            <person name="Liu X."/>
        </authorList>
    </citation>
    <scope>NUCLEOTIDE SEQUENCE [LARGE SCALE GENOMIC DNA]</scope>
    <source>
        <strain evidence="3">FJAT-27215</strain>
    </source>
</reference>
<feature type="transmembrane region" description="Helical" evidence="1">
    <location>
        <begin position="40"/>
        <end position="64"/>
    </location>
</feature>
<evidence type="ECO:0000256" key="1">
    <source>
        <dbReference type="SAM" id="Phobius"/>
    </source>
</evidence>
<feature type="transmembrane region" description="Helical" evidence="1">
    <location>
        <begin position="105"/>
        <end position="132"/>
    </location>
</feature>
<feature type="transmembrane region" description="Helical" evidence="1">
    <location>
        <begin position="6"/>
        <end position="31"/>
    </location>
</feature>
<name>A0A1B9AZ64_9BACI</name>
<keyword evidence="1" id="KW-0812">Transmembrane</keyword>
<proteinExistence type="predicted"/>
<organism evidence="2 3">
    <name type="scientific">Pseudobacillus wudalianchiensis</name>
    <dbReference type="NCBI Taxonomy" id="1743143"/>
    <lineage>
        <taxon>Bacteria</taxon>
        <taxon>Bacillati</taxon>
        <taxon>Bacillota</taxon>
        <taxon>Bacilli</taxon>
        <taxon>Bacillales</taxon>
        <taxon>Bacillaceae</taxon>
        <taxon>Pseudobacillus</taxon>
    </lineage>
</organism>
<keyword evidence="1" id="KW-1133">Transmembrane helix</keyword>
<feature type="transmembrane region" description="Helical" evidence="1">
    <location>
        <begin position="70"/>
        <end position="93"/>
    </location>
</feature>
<dbReference type="EMBL" id="MAYT01000012">
    <property type="protein sequence ID" value="OCA89071.1"/>
    <property type="molecule type" value="Genomic_DNA"/>
</dbReference>
<protein>
    <submittedName>
        <fullName evidence="2">Uncharacterized protein</fullName>
    </submittedName>
</protein>
<accession>A0A1B9AZ64</accession>
<comment type="caution">
    <text evidence="2">The sequence shown here is derived from an EMBL/GenBank/DDBJ whole genome shotgun (WGS) entry which is preliminary data.</text>
</comment>
<evidence type="ECO:0000313" key="3">
    <source>
        <dbReference type="Proteomes" id="UP000092578"/>
    </source>
</evidence>
<dbReference type="Proteomes" id="UP000092578">
    <property type="component" value="Unassembled WGS sequence"/>
</dbReference>
<keyword evidence="3" id="KW-1185">Reference proteome</keyword>
<dbReference type="RefSeq" id="WP_065410383.1">
    <property type="nucleotide sequence ID" value="NZ_MAYT01000012.1"/>
</dbReference>
<evidence type="ECO:0000313" key="2">
    <source>
        <dbReference type="EMBL" id="OCA89071.1"/>
    </source>
</evidence>
<feature type="transmembrane region" description="Helical" evidence="1">
    <location>
        <begin position="169"/>
        <end position="188"/>
    </location>
</feature>
<keyword evidence="1" id="KW-0472">Membrane</keyword>
<dbReference type="AlphaFoldDB" id="A0A1B9AZ64"/>
<sequence length="194" mass="21756">MNWFTIGSLTIPAAQLAVLAAFVITALVLWLKKERYILDIYVNAIFLFVAVWKASVLLFSFAIVKQAPLSILYFNGGWKGIWLGLIAVGIYVVRRCRKEKQAQAVWTWMVVITFFELAVSLLTGQAGLLAFIQSGGSIVLLAIPLGQVSKTIWLFTLWQLLFESLTAELFSNSSLLYIGAMLFFTLIIRRNPSE</sequence>